<evidence type="ECO:0000313" key="2">
    <source>
        <dbReference type="EMBL" id="JAP76778.1"/>
    </source>
</evidence>
<accession>A0A131YE01</accession>
<dbReference type="AlphaFoldDB" id="A0A131YE01"/>
<name>A0A131YE01_RHIAP</name>
<keyword evidence="1" id="KW-0732">Signal</keyword>
<proteinExistence type="predicted"/>
<dbReference type="EMBL" id="GEDV01011779">
    <property type="protein sequence ID" value="JAP76778.1"/>
    <property type="molecule type" value="Transcribed_RNA"/>
</dbReference>
<feature type="signal peptide" evidence="1">
    <location>
        <begin position="1"/>
        <end position="29"/>
    </location>
</feature>
<organism evidence="2">
    <name type="scientific">Rhipicephalus appendiculatus</name>
    <name type="common">Brown ear tick</name>
    <dbReference type="NCBI Taxonomy" id="34631"/>
    <lineage>
        <taxon>Eukaryota</taxon>
        <taxon>Metazoa</taxon>
        <taxon>Ecdysozoa</taxon>
        <taxon>Arthropoda</taxon>
        <taxon>Chelicerata</taxon>
        <taxon>Arachnida</taxon>
        <taxon>Acari</taxon>
        <taxon>Parasitiformes</taxon>
        <taxon>Ixodida</taxon>
        <taxon>Ixodoidea</taxon>
        <taxon>Ixodidae</taxon>
        <taxon>Rhipicephalinae</taxon>
        <taxon>Rhipicephalus</taxon>
        <taxon>Rhipicephalus</taxon>
    </lineage>
</organism>
<feature type="chain" id="PRO_5007284754" description="Secreted protein" evidence="1">
    <location>
        <begin position="30"/>
        <end position="108"/>
    </location>
</feature>
<evidence type="ECO:0008006" key="3">
    <source>
        <dbReference type="Google" id="ProtNLM"/>
    </source>
</evidence>
<sequence length="108" mass="12816">MQKKKDRMLHRCCLFRKSNLFFLLHFCWLCANFLKHCHHTLLHHQFSLSCHSTFFSCHQTYQQCFVMGKANQFVCCHSSYLFILLMSGPLGKRKFSPRAESHFIGTLL</sequence>
<reference evidence="2" key="1">
    <citation type="journal article" date="2016" name="Ticks Tick Borne Dis.">
        <title>De novo assembly and annotation of the salivary gland transcriptome of Rhipicephalus appendiculatus male and female ticks during blood feeding.</title>
        <authorList>
            <person name="de Castro M.H."/>
            <person name="de Klerk D."/>
            <person name="Pienaar R."/>
            <person name="Latif A.A."/>
            <person name="Rees D.J."/>
            <person name="Mans B.J."/>
        </authorList>
    </citation>
    <scope>NUCLEOTIDE SEQUENCE</scope>
    <source>
        <tissue evidence="2">Salivary glands</tissue>
    </source>
</reference>
<evidence type="ECO:0000256" key="1">
    <source>
        <dbReference type="SAM" id="SignalP"/>
    </source>
</evidence>
<protein>
    <recommendedName>
        <fullName evidence="3">Secreted protein</fullName>
    </recommendedName>
</protein>